<organism evidence="3 4">
    <name type="scientific">Parenemella sanctibonifatiensis</name>
    <dbReference type="NCBI Taxonomy" id="2016505"/>
    <lineage>
        <taxon>Bacteria</taxon>
        <taxon>Bacillati</taxon>
        <taxon>Actinomycetota</taxon>
        <taxon>Actinomycetes</taxon>
        <taxon>Propionibacteriales</taxon>
        <taxon>Propionibacteriaceae</taxon>
        <taxon>Parenemella</taxon>
    </lineage>
</organism>
<dbReference type="RefSeq" id="WP_094449544.1">
    <property type="nucleotide sequence ID" value="NZ_NMVI01000005.1"/>
</dbReference>
<feature type="signal peptide" evidence="1">
    <location>
        <begin position="1"/>
        <end position="21"/>
    </location>
</feature>
<dbReference type="GO" id="GO:0043190">
    <property type="term" value="C:ATP-binding cassette (ABC) transporter complex"/>
    <property type="evidence" value="ECO:0007669"/>
    <property type="project" value="InterPro"/>
</dbReference>
<reference evidence="3 4" key="1">
    <citation type="submission" date="2017-07" db="EMBL/GenBank/DDBJ databases">
        <title>Draft whole genome sequences of clinical Proprionibacteriaceae strains.</title>
        <authorList>
            <person name="Bernier A.-M."/>
            <person name="Bernard K."/>
            <person name="Domingo M.-C."/>
        </authorList>
    </citation>
    <scope>NUCLEOTIDE SEQUENCE [LARGE SCALE GENOMIC DNA]</scope>
    <source>
        <strain evidence="3 4">NML 160184</strain>
    </source>
</reference>
<dbReference type="EMBL" id="NMVI01000005">
    <property type="protein sequence ID" value="OYN90451.1"/>
    <property type="molecule type" value="Genomic_DNA"/>
</dbReference>
<gene>
    <name evidence="3" type="ORF">CGZ92_01035</name>
</gene>
<dbReference type="Gene3D" id="3.90.76.10">
    <property type="entry name" value="Dipeptide-binding Protein, Domain 1"/>
    <property type="match status" value="1"/>
</dbReference>
<dbReference type="PIRSF" id="PIRSF002741">
    <property type="entry name" value="MppA"/>
    <property type="match status" value="1"/>
</dbReference>
<evidence type="ECO:0000313" key="3">
    <source>
        <dbReference type="EMBL" id="OYN90451.1"/>
    </source>
</evidence>
<name>A0A255EHJ9_9ACTN</name>
<evidence type="ECO:0000313" key="4">
    <source>
        <dbReference type="Proteomes" id="UP000216533"/>
    </source>
</evidence>
<dbReference type="Pfam" id="PF00496">
    <property type="entry name" value="SBP_bac_5"/>
    <property type="match status" value="1"/>
</dbReference>
<dbReference type="PANTHER" id="PTHR30290:SF65">
    <property type="entry name" value="MONOACYL PHOSPHATIDYLINOSITOL TETRAMANNOSIDE-BINDING PROTEIN LPQW-RELATED"/>
    <property type="match status" value="1"/>
</dbReference>
<comment type="caution">
    <text evidence="3">The sequence shown here is derived from an EMBL/GenBank/DDBJ whole genome shotgun (WGS) entry which is preliminary data.</text>
</comment>
<dbReference type="PANTHER" id="PTHR30290">
    <property type="entry name" value="PERIPLASMIC BINDING COMPONENT OF ABC TRANSPORTER"/>
    <property type="match status" value="1"/>
</dbReference>
<dbReference type="InterPro" id="IPR039424">
    <property type="entry name" value="SBP_5"/>
</dbReference>
<dbReference type="PROSITE" id="PS51257">
    <property type="entry name" value="PROKAR_LIPOPROTEIN"/>
    <property type="match status" value="1"/>
</dbReference>
<dbReference type="Gene3D" id="3.40.190.10">
    <property type="entry name" value="Periplasmic binding protein-like II"/>
    <property type="match status" value="1"/>
</dbReference>
<dbReference type="Gene3D" id="3.10.105.10">
    <property type="entry name" value="Dipeptide-binding Protein, Domain 3"/>
    <property type="match status" value="1"/>
</dbReference>
<dbReference type="SUPFAM" id="SSF53850">
    <property type="entry name" value="Periplasmic binding protein-like II"/>
    <property type="match status" value="1"/>
</dbReference>
<accession>A0A255EHJ9</accession>
<dbReference type="GO" id="GO:1904680">
    <property type="term" value="F:peptide transmembrane transporter activity"/>
    <property type="evidence" value="ECO:0007669"/>
    <property type="project" value="TreeGrafter"/>
</dbReference>
<evidence type="ECO:0000256" key="1">
    <source>
        <dbReference type="SAM" id="SignalP"/>
    </source>
</evidence>
<dbReference type="GO" id="GO:0042597">
    <property type="term" value="C:periplasmic space"/>
    <property type="evidence" value="ECO:0007669"/>
    <property type="project" value="UniProtKB-ARBA"/>
</dbReference>
<dbReference type="InterPro" id="IPR000914">
    <property type="entry name" value="SBP_5_dom"/>
</dbReference>
<feature type="domain" description="Solute-binding protein family 5" evidence="2">
    <location>
        <begin position="125"/>
        <end position="487"/>
    </location>
</feature>
<dbReference type="Proteomes" id="UP000216533">
    <property type="component" value="Unassembled WGS sequence"/>
</dbReference>
<dbReference type="AlphaFoldDB" id="A0A255EHJ9"/>
<proteinExistence type="predicted"/>
<feature type="chain" id="PRO_5039025681" evidence="1">
    <location>
        <begin position="22"/>
        <end position="569"/>
    </location>
</feature>
<keyword evidence="1" id="KW-0732">Signal</keyword>
<sequence>MRNIRKGALAAVAAMALAFTAACTPADNGTGGNNGGNNGGGNGGGNTHTELAEPQINETPYDQVADGGTFTTAIREITPQWNMFHGNMTTDTSTLWQWYNPQMAFYTPEGEWSFNENYLTDVQAEENEDGTIVTYTIREEAVFNDGTPIDWTAFEAVWKSNSGQEGYNANSTDGYDKIESVTPGENDKQAVVTFGTPWPWWQGLFNNILHPAAGEVEVFEQGYVDNPHPEWGAGPYKLESVDQASGTVTFVPNEKWWGDPGKLEKRIFRQMESEATINAFLNGEIDAAAVGSADYYARVAERGDEFEIRTASRPATFLITLNSDSPNLSDVEVRKSIAMGINREQFAQVRFQGLNYTETPPGSFTLFPWQEGYKDSFGELAPYDPDAAKANLEAAGYTLNGEGIYEKDGQPLSLNYPIFGDSQLNRNTAQAMQAMMQQIGVKVNVLEKPSSDFSSTIAAKDFDFLLSGFASSDPFGVAYFCQIYCSDSSLNNSGTGTPEMDERIQEVATLPTAEEQIAAANELETELLSSFGLLPMFGGPTIVAVKPGLANYGAGIFYTGPVENVGWTE</sequence>
<dbReference type="GO" id="GO:0015833">
    <property type="term" value="P:peptide transport"/>
    <property type="evidence" value="ECO:0007669"/>
    <property type="project" value="TreeGrafter"/>
</dbReference>
<dbReference type="CDD" id="cd08501">
    <property type="entry name" value="PBP2_Lpqw"/>
    <property type="match status" value="1"/>
</dbReference>
<evidence type="ECO:0000259" key="2">
    <source>
        <dbReference type="Pfam" id="PF00496"/>
    </source>
</evidence>
<protein>
    <submittedName>
        <fullName evidence="3">ABC transporter substrate-binding protein</fullName>
    </submittedName>
</protein>
<dbReference type="InterPro" id="IPR030678">
    <property type="entry name" value="Peptide/Ni-bd"/>
</dbReference>